<dbReference type="RefSeq" id="XP_025369051.1">
    <property type="nucleotide sequence ID" value="XM_025510457.1"/>
</dbReference>
<organism evidence="1 2">
    <name type="scientific">Ceraceosorus guamensis</name>
    <dbReference type="NCBI Taxonomy" id="1522189"/>
    <lineage>
        <taxon>Eukaryota</taxon>
        <taxon>Fungi</taxon>
        <taxon>Dikarya</taxon>
        <taxon>Basidiomycota</taxon>
        <taxon>Ustilaginomycotina</taxon>
        <taxon>Exobasidiomycetes</taxon>
        <taxon>Ceraceosorales</taxon>
        <taxon>Ceraceosoraceae</taxon>
        <taxon>Ceraceosorus</taxon>
    </lineage>
</organism>
<accession>A0A316W014</accession>
<dbReference type="EMBL" id="KZ819386">
    <property type="protein sequence ID" value="PWN41891.1"/>
    <property type="molecule type" value="Genomic_DNA"/>
</dbReference>
<reference evidence="1 2" key="1">
    <citation type="journal article" date="2018" name="Mol. Biol. Evol.">
        <title>Broad Genomic Sampling Reveals a Smut Pathogenic Ancestry of the Fungal Clade Ustilaginomycotina.</title>
        <authorList>
            <person name="Kijpornyongpan T."/>
            <person name="Mondo S.J."/>
            <person name="Barry K."/>
            <person name="Sandor L."/>
            <person name="Lee J."/>
            <person name="Lipzen A."/>
            <person name="Pangilinan J."/>
            <person name="LaButti K."/>
            <person name="Hainaut M."/>
            <person name="Henrissat B."/>
            <person name="Grigoriev I.V."/>
            <person name="Spatafora J.W."/>
            <person name="Aime M.C."/>
        </authorList>
    </citation>
    <scope>NUCLEOTIDE SEQUENCE [LARGE SCALE GENOMIC DNA]</scope>
    <source>
        <strain evidence="1 2">MCA 4658</strain>
    </source>
</reference>
<dbReference type="AlphaFoldDB" id="A0A316W014"/>
<keyword evidence="2" id="KW-1185">Reference proteome</keyword>
<sequence>MRRHQQRARTTKMVGLADRLDLAQRPRVTSLDHEAGIIQHRRAPWLMLSPSSISIGLNLKTARFLFAFGANVDLQ</sequence>
<dbReference type="GeneID" id="37032327"/>
<name>A0A316W014_9BASI</name>
<evidence type="ECO:0000313" key="2">
    <source>
        <dbReference type="Proteomes" id="UP000245783"/>
    </source>
</evidence>
<gene>
    <name evidence="1" type="ORF">IE81DRAFT_152446</name>
</gene>
<protein>
    <submittedName>
        <fullName evidence="1">Uncharacterized protein</fullName>
    </submittedName>
</protein>
<dbReference type="Proteomes" id="UP000245783">
    <property type="component" value="Unassembled WGS sequence"/>
</dbReference>
<dbReference type="InParanoid" id="A0A316W014"/>
<proteinExistence type="predicted"/>
<evidence type="ECO:0000313" key="1">
    <source>
        <dbReference type="EMBL" id="PWN41891.1"/>
    </source>
</evidence>